<dbReference type="PROSITE" id="PS51257">
    <property type="entry name" value="PROKAR_LIPOPROTEIN"/>
    <property type="match status" value="1"/>
</dbReference>
<name>A0A3B0SW22_9ZZZZ</name>
<dbReference type="AlphaFoldDB" id="A0A3B0SW22"/>
<gene>
    <name evidence="1" type="ORF">MNBD_ACTINO02-1234</name>
</gene>
<proteinExistence type="predicted"/>
<sequence length="151" mass="15819">MKFSLRLRSAAIALVLITAACGGSSNSAESVVDSPTENGTETIDVAADGGEVPADFPLPVAPDGTVGLTMNSPDGELYTITYPKDSFDELAAMYTEYMTNTPGEESVSTGEYEGLKAFFSTIMLDDGTKLSASISQTDTESIVTLGRTKNP</sequence>
<protein>
    <submittedName>
        <fullName evidence="1">Uncharacterized protein</fullName>
    </submittedName>
</protein>
<reference evidence="1" key="1">
    <citation type="submission" date="2018-06" db="EMBL/GenBank/DDBJ databases">
        <authorList>
            <person name="Zhirakovskaya E."/>
        </authorList>
    </citation>
    <scope>NUCLEOTIDE SEQUENCE</scope>
</reference>
<dbReference type="EMBL" id="UOEK01000637">
    <property type="protein sequence ID" value="VAW09708.1"/>
    <property type="molecule type" value="Genomic_DNA"/>
</dbReference>
<organism evidence="1">
    <name type="scientific">hydrothermal vent metagenome</name>
    <dbReference type="NCBI Taxonomy" id="652676"/>
    <lineage>
        <taxon>unclassified sequences</taxon>
        <taxon>metagenomes</taxon>
        <taxon>ecological metagenomes</taxon>
    </lineage>
</organism>
<accession>A0A3B0SW22</accession>
<evidence type="ECO:0000313" key="1">
    <source>
        <dbReference type="EMBL" id="VAW09708.1"/>
    </source>
</evidence>